<dbReference type="PIRSF" id="PIRSF037259">
    <property type="entry name" value="EcsB_ABC"/>
    <property type="match status" value="1"/>
</dbReference>
<dbReference type="EMBL" id="SLUL01000004">
    <property type="protein sequence ID" value="TCL51119.1"/>
    <property type="molecule type" value="Genomic_DNA"/>
</dbReference>
<feature type="transmembrane region" description="Helical" evidence="1">
    <location>
        <begin position="30"/>
        <end position="49"/>
    </location>
</feature>
<comment type="caution">
    <text evidence="2">The sequence shown here is derived from an EMBL/GenBank/DDBJ whole genome shotgun (WGS) entry which is preliminary data.</text>
</comment>
<reference evidence="2 3" key="1">
    <citation type="submission" date="2019-03" db="EMBL/GenBank/DDBJ databases">
        <title>Genomic Encyclopedia of Type Strains, Phase IV (KMG-IV): sequencing the most valuable type-strain genomes for metagenomic binning, comparative biology and taxonomic classification.</title>
        <authorList>
            <person name="Goeker M."/>
        </authorList>
    </citation>
    <scope>NUCLEOTIDE SEQUENCE [LARGE SCALE GENOMIC DNA]</scope>
    <source>
        <strain evidence="2 3">DSM 24979</strain>
    </source>
</reference>
<evidence type="ECO:0000313" key="3">
    <source>
        <dbReference type="Proteomes" id="UP000295658"/>
    </source>
</evidence>
<feature type="transmembrane region" description="Helical" evidence="1">
    <location>
        <begin position="370"/>
        <end position="389"/>
    </location>
</feature>
<keyword evidence="1" id="KW-0812">Transmembrane</keyword>
<feature type="transmembrane region" description="Helical" evidence="1">
    <location>
        <begin position="97"/>
        <end position="120"/>
    </location>
</feature>
<sequence>MIDGKQLWKQRFIAHFHEIKRYLRYMLNDHLLFVLLIGIGAGAVFYKRWVDELESFPYAFVASLFFSFFLTRSPVRTLSKEADLVFLLPAEKALAPYFLRACIFSFVMQAYVLLMLLVAFTPLHLKFAESSWLLFFLGLLMLKAWNMMIEWKGNFFVEPLTHRLSFVARAMLNFLFVYFTLTKSFPFLVSLILIMAALILYFHKATKQKGLKWERLLEQERKRMHAFYRLANLFTDVPHLKQTVKRRKWLDFLLSFIGEKQENAYVYLHARTFFRAGDYFGIYVRLTIIGSLLIYAISYGKVLIAILFLYATALQLLPLFHHHRGHTLLQLYPLDDHQKKKSFFRFLFCLLTVQLLVFSLIVLWTESRLAALLSFAGGMFFLWIFLFIYTPKRWK</sequence>
<name>A0A4R1QNK6_9BACL</name>
<gene>
    <name evidence="2" type="ORF">EDD69_104173</name>
</gene>
<dbReference type="AlphaFoldDB" id="A0A4R1QNK6"/>
<keyword evidence="3" id="KW-1185">Reference proteome</keyword>
<dbReference type="Proteomes" id="UP000295658">
    <property type="component" value="Unassembled WGS sequence"/>
</dbReference>
<dbReference type="Pfam" id="PF05975">
    <property type="entry name" value="EcsB"/>
    <property type="match status" value="1"/>
</dbReference>
<proteinExistence type="predicted"/>
<protein>
    <submittedName>
        <fullName evidence="2">ABC-2 type transport system permease protein</fullName>
    </submittedName>
</protein>
<keyword evidence="1" id="KW-0472">Membrane</keyword>
<dbReference type="OrthoDB" id="2447941at2"/>
<feature type="transmembrane region" description="Helical" evidence="1">
    <location>
        <begin position="342"/>
        <end position="364"/>
    </location>
</feature>
<feature type="transmembrane region" description="Helical" evidence="1">
    <location>
        <begin position="132"/>
        <end position="148"/>
    </location>
</feature>
<dbReference type="InterPro" id="IPR010288">
    <property type="entry name" value="EcsB_ABC"/>
</dbReference>
<organism evidence="2 3">
    <name type="scientific">Thermolongibacillus altinsuensis</name>
    <dbReference type="NCBI Taxonomy" id="575256"/>
    <lineage>
        <taxon>Bacteria</taxon>
        <taxon>Bacillati</taxon>
        <taxon>Bacillota</taxon>
        <taxon>Bacilli</taxon>
        <taxon>Bacillales</taxon>
        <taxon>Anoxybacillaceae</taxon>
        <taxon>Thermolongibacillus</taxon>
    </lineage>
</organism>
<accession>A0A4R1QNK6</accession>
<dbReference type="RefSeq" id="WP_132947876.1">
    <property type="nucleotide sequence ID" value="NZ_SLUL01000004.1"/>
</dbReference>
<keyword evidence="1" id="KW-1133">Transmembrane helix</keyword>
<feature type="transmembrane region" description="Helical" evidence="1">
    <location>
        <begin position="303"/>
        <end position="321"/>
    </location>
</feature>
<evidence type="ECO:0000313" key="2">
    <source>
        <dbReference type="EMBL" id="TCL51119.1"/>
    </source>
</evidence>
<evidence type="ECO:0000256" key="1">
    <source>
        <dbReference type="SAM" id="Phobius"/>
    </source>
</evidence>
<dbReference type="GO" id="GO:0016020">
    <property type="term" value="C:membrane"/>
    <property type="evidence" value="ECO:0007669"/>
    <property type="project" value="InterPro"/>
</dbReference>
<feature type="transmembrane region" description="Helical" evidence="1">
    <location>
        <begin position="279"/>
        <end position="297"/>
    </location>
</feature>
<feature type="transmembrane region" description="Helical" evidence="1">
    <location>
        <begin position="185"/>
        <end position="202"/>
    </location>
</feature>